<keyword evidence="1" id="KW-0472">Membrane</keyword>
<feature type="transmembrane region" description="Helical" evidence="1">
    <location>
        <begin position="70"/>
        <end position="92"/>
    </location>
</feature>
<proteinExistence type="predicted"/>
<reference evidence="2 3" key="1">
    <citation type="submission" date="2016-06" db="EMBL/GenBank/DDBJ databases">
        <title>Three novel species with peptidoglycan cell walls form the new genus Lacunisphaera gen. nov. in the family Opitutaceae of the verrucomicrobial subdivision 4.</title>
        <authorList>
            <person name="Rast P."/>
            <person name="Gloeckner I."/>
            <person name="Jogler M."/>
            <person name="Boedeker C."/>
            <person name="Jeske O."/>
            <person name="Wiegand S."/>
            <person name="Reinhardt R."/>
            <person name="Schumann P."/>
            <person name="Rohde M."/>
            <person name="Spring S."/>
            <person name="Gloeckner F.O."/>
            <person name="Jogler C."/>
        </authorList>
    </citation>
    <scope>NUCLEOTIDE SEQUENCE [LARGE SCALE GENOMIC DNA]</scope>
    <source>
        <strain evidence="2 3">IG16b</strain>
    </source>
</reference>
<name>A0A1D8AYL6_9BACT</name>
<protein>
    <submittedName>
        <fullName evidence="2">Uncharacterized protein</fullName>
    </submittedName>
</protein>
<keyword evidence="3" id="KW-1185">Reference proteome</keyword>
<feature type="transmembrane region" description="Helical" evidence="1">
    <location>
        <begin position="46"/>
        <end position="64"/>
    </location>
</feature>
<evidence type="ECO:0000313" key="3">
    <source>
        <dbReference type="Proteomes" id="UP000095228"/>
    </source>
</evidence>
<accession>A0A1D8AYL6</accession>
<keyword evidence="1" id="KW-0812">Transmembrane</keyword>
<dbReference type="Proteomes" id="UP000095228">
    <property type="component" value="Chromosome"/>
</dbReference>
<evidence type="ECO:0000313" key="2">
    <source>
        <dbReference type="EMBL" id="AOS45954.1"/>
    </source>
</evidence>
<dbReference type="AlphaFoldDB" id="A0A1D8AYL6"/>
<gene>
    <name evidence="2" type="ORF">Verru16b_03045</name>
</gene>
<dbReference type="KEGG" id="obg:Verru16b_03045"/>
<keyword evidence="1" id="KW-1133">Transmembrane helix</keyword>
<dbReference type="EMBL" id="CP016094">
    <property type="protein sequence ID" value="AOS45954.1"/>
    <property type="molecule type" value="Genomic_DNA"/>
</dbReference>
<organism evidence="2 3">
    <name type="scientific">Lacunisphaera limnophila</name>
    <dbReference type="NCBI Taxonomy" id="1838286"/>
    <lineage>
        <taxon>Bacteria</taxon>
        <taxon>Pseudomonadati</taxon>
        <taxon>Verrucomicrobiota</taxon>
        <taxon>Opitutia</taxon>
        <taxon>Opitutales</taxon>
        <taxon>Opitutaceae</taxon>
        <taxon>Lacunisphaera</taxon>
    </lineage>
</organism>
<evidence type="ECO:0000256" key="1">
    <source>
        <dbReference type="SAM" id="Phobius"/>
    </source>
</evidence>
<feature type="transmembrane region" description="Helical" evidence="1">
    <location>
        <begin position="20"/>
        <end position="39"/>
    </location>
</feature>
<sequence>MQVGQLAWLASHIKSDPKYLIGNWQVVGIAVVFSVFFYLKPRIGRWYVVPYFALVGLSTLSKLSQASYSLTGILGMVVAVLMFTSAVLLVRLPANSVHHEKKG</sequence>